<evidence type="ECO:0000313" key="8">
    <source>
        <dbReference type="Proteomes" id="UP000015105"/>
    </source>
</evidence>
<evidence type="ECO:0008006" key="9">
    <source>
        <dbReference type="Google" id="ProtNLM"/>
    </source>
</evidence>
<evidence type="ECO:0000256" key="2">
    <source>
        <dbReference type="ARBA" id="ARBA00022729"/>
    </source>
</evidence>
<dbReference type="PANTHER" id="PTHR33138:SF1">
    <property type="entry name" value="OS01G0113900 PROTEIN"/>
    <property type="match status" value="1"/>
</dbReference>
<sequence length="324" mass="34862">DRASLVGATPPNPHPPSLIHTAAMPPLLLLLAVLLLFAAANGYPPTCGNATCGGLTIAYPFWLNSSSAASCGYRGLGLACEDNTTLILPAQSHHRYIVSGIDYDTHSVFLVDDVEAEALNATSCPHLHFNFTIDAGSALQLTHSDSNITFFYNCNKNASWPSAAELTGCSDYNKSSYVSTGDDGYTGEAYEYGCEAAVVAPVLDAHKKAMMEAPPASRYVEVLKGGFELNYSPHSEQCGACERSGGWCGYRHNQTHGGVGFACFCDGGPTADQCGTYYAFSPPALHYRLLACFRFQNMRSLICSECRQCPVFASLEQTCLERTR</sequence>
<dbReference type="InterPro" id="IPR025287">
    <property type="entry name" value="WAK_GUB"/>
</dbReference>
<reference evidence="7" key="5">
    <citation type="journal article" date="2021" name="G3 (Bethesda)">
        <title>Aegilops tauschii genome assembly Aet v5.0 features greater sequence contiguity and improved annotation.</title>
        <authorList>
            <person name="Wang L."/>
            <person name="Zhu T."/>
            <person name="Rodriguez J.C."/>
            <person name="Deal K.R."/>
            <person name="Dubcovsky J."/>
            <person name="McGuire P.E."/>
            <person name="Lux T."/>
            <person name="Spannagl M."/>
            <person name="Mayer K.F.X."/>
            <person name="Baldrich P."/>
            <person name="Meyers B.C."/>
            <person name="Huo N."/>
            <person name="Gu Y.Q."/>
            <person name="Zhou H."/>
            <person name="Devos K.M."/>
            <person name="Bennetzen J.L."/>
            <person name="Unver T."/>
            <person name="Budak H."/>
            <person name="Gulick P.J."/>
            <person name="Galiba G."/>
            <person name="Kalapos B."/>
            <person name="Nelson D.R."/>
            <person name="Li P."/>
            <person name="You F.M."/>
            <person name="Luo M.C."/>
            <person name="Dvorak J."/>
        </authorList>
    </citation>
    <scope>NUCLEOTIDE SEQUENCE [LARGE SCALE GENOMIC DNA]</scope>
    <source>
        <strain evidence="7">cv. AL8/78</strain>
    </source>
</reference>
<keyword evidence="8" id="KW-1185">Reference proteome</keyword>
<reference evidence="8" key="2">
    <citation type="journal article" date="2017" name="Nat. Plants">
        <title>The Aegilops tauschii genome reveals multiple impacts of transposons.</title>
        <authorList>
            <person name="Zhao G."/>
            <person name="Zou C."/>
            <person name="Li K."/>
            <person name="Wang K."/>
            <person name="Li T."/>
            <person name="Gao L."/>
            <person name="Zhang X."/>
            <person name="Wang H."/>
            <person name="Yang Z."/>
            <person name="Liu X."/>
            <person name="Jiang W."/>
            <person name="Mao L."/>
            <person name="Kong X."/>
            <person name="Jiao Y."/>
            <person name="Jia J."/>
        </authorList>
    </citation>
    <scope>NUCLEOTIDE SEQUENCE [LARGE SCALE GENOMIC DNA]</scope>
    <source>
        <strain evidence="8">cv. AL8/78</strain>
    </source>
</reference>
<dbReference type="InterPro" id="IPR032872">
    <property type="entry name" value="WAK_assoc_C"/>
</dbReference>
<dbReference type="PANTHER" id="PTHR33138">
    <property type="entry name" value="OS01G0690200 PROTEIN"/>
    <property type="match status" value="1"/>
</dbReference>
<dbReference type="Pfam" id="PF14380">
    <property type="entry name" value="WAK_assoc"/>
    <property type="match status" value="1"/>
</dbReference>
<reference evidence="8" key="1">
    <citation type="journal article" date="2014" name="Science">
        <title>Ancient hybridizations among the ancestral genomes of bread wheat.</title>
        <authorList>
            <consortium name="International Wheat Genome Sequencing Consortium,"/>
            <person name="Marcussen T."/>
            <person name="Sandve S.R."/>
            <person name="Heier L."/>
            <person name="Spannagl M."/>
            <person name="Pfeifer M."/>
            <person name="Jakobsen K.S."/>
            <person name="Wulff B.B."/>
            <person name="Steuernagel B."/>
            <person name="Mayer K.F."/>
            <person name="Olsen O.A."/>
        </authorList>
    </citation>
    <scope>NUCLEOTIDE SEQUENCE [LARGE SCALE GENOMIC DNA]</scope>
    <source>
        <strain evidence="8">cv. AL8/78</strain>
    </source>
</reference>
<dbReference type="Gramene" id="AET3Gv20634600.1">
    <property type="protein sequence ID" value="AET3Gv20634600.1"/>
    <property type="gene ID" value="AET3Gv20634600"/>
</dbReference>
<evidence type="ECO:0000259" key="6">
    <source>
        <dbReference type="Pfam" id="PF14380"/>
    </source>
</evidence>
<accession>A0A453FC49</accession>
<keyword evidence="2 4" id="KW-0732">Signal</keyword>
<feature type="chain" id="PRO_5019079134" description="Wall-associated receptor kinase galacturonan-binding domain-containing protein" evidence="4">
    <location>
        <begin position="43"/>
        <end position="324"/>
    </location>
</feature>
<reference evidence="7" key="4">
    <citation type="submission" date="2019-03" db="UniProtKB">
        <authorList>
            <consortium name="EnsemblPlants"/>
        </authorList>
    </citation>
    <scope>IDENTIFICATION</scope>
</reference>
<proteinExistence type="predicted"/>
<dbReference type="EnsemblPlants" id="AET3Gv20634600.1">
    <property type="protein sequence ID" value="AET3Gv20634600.1"/>
    <property type="gene ID" value="AET3Gv20634600"/>
</dbReference>
<dbReference type="Pfam" id="PF13947">
    <property type="entry name" value="GUB_WAK_bind"/>
    <property type="match status" value="1"/>
</dbReference>
<evidence type="ECO:0000256" key="3">
    <source>
        <dbReference type="ARBA" id="ARBA00023180"/>
    </source>
</evidence>
<evidence type="ECO:0000313" key="7">
    <source>
        <dbReference type="EnsemblPlants" id="AET3Gv20634600.1"/>
    </source>
</evidence>
<evidence type="ECO:0000256" key="1">
    <source>
        <dbReference type="ARBA" id="ARBA00004167"/>
    </source>
</evidence>
<dbReference type="AlphaFoldDB" id="A0A453FC49"/>
<feature type="signal peptide" evidence="4">
    <location>
        <begin position="1"/>
        <end position="42"/>
    </location>
</feature>
<organism evidence="7 8">
    <name type="scientific">Aegilops tauschii subsp. strangulata</name>
    <name type="common">Goatgrass</name>
    <dbReference type="NCBI Taxonomy" id="200361"/>
    <lineage>
        <taxon>Eukaryota</taxon>
        <taxon>Viridiplantae</taxon>
        <taxon>Streptophyta</taxon>
        <taxon>Embryophyta</taxon>
        <taxon>Tracheophyta</taxon>
        <taxon>Spermatophyta</taxon>
        <taxon>Magnoliopsida</taxon>
        <taxon>Liliopsida</taxon>
        <taxon>Poales</taxon>
        <taxon>Poaceae</taxon>
        <taxon>BOP clade</taxon>
        <taxon>Pooideae</taxon>
        <taxon>Triticodae</taxon>
        <taxon>Triticeae</taxon>
        <taxon>Triticinae</taxon>
        <taxon>Aegilops</taxon>
    </lineage>
</organism>
<name>A0A453FC49_AEGTS</name>
<dbReference type="GO" id="GO:0030247">
    <property type="term" value="F:polysaccharide binding"/>
    <property type="evidence" value="ECO:0007669"/>
    <property type="project" value="InterPro"/>
</dbReference>
<evidence type="ECO:0000256" key="4">
    <source>
        <dbReference type="SAM" id="SignalP"/>
    </source>
</evidence>
<reference evidence="7" key="3">
    <citation type="journal article" date="2017" name="Nature">
        <title>Genome sequence of the progenitor of the wheat D genome Aegilops tauschii.</title>
        <authorList>
            <person name="Luo M.C."/>
            <person name="Gu Y.Q."/>
            <person name="Puiu D."/>
            <person name="Wang H."/>
            <person name="Twardziok S.O."/>
            <person name="Deal K.R."/>
            <person name="Huo N."/>
            <person name="Zhu T."/>
            <person name="Wang L."/>
            <person name="Wang Y."/>
            <person name="McGuire P.E."/>
            <person name="Liu S."/>
            <person name="Long H."/>
            <person name="Ramasamy R.K."/>
            <person name="Rodriguez J.C."/>
            <person name="Van S.L."/>
            <person name="Yuan L."/>
            <person name="Wang Z."/>
            <person name="Xia Z."/>
            <person name="Xiao L."/>
            <person name="Anderson O.D."/>
            <person name="Ouyang S."/>
            <person name="Liang Y."/>
            <person name="Zimin A.V."/>
            <person name="Pertea G."/>
            <person name="Qi P."/>
            <person name="Bennetzen J.L."/>
            <person name="Dai X."/>
            <person name="Dawson M.W."/>
            <person name="Muller H.G."/>
            <person name="Kugler K."/>
            <person name="Rivarola-Duarte L."/>
            <person name="Spannagl M."/>
            <person name="Mayer K.F.X."/>
            <person name="Lu F.H."/>
            <person name="Bevan M.W."/>
            <person name="Leroy P."/>
            <person name="Li P."/>
            <person name="You F.M."/>
            <person name="Sun Q."/>
            <person name="Liu Z."/>
            <person name="Lyons E."/>
            <person name="Wicker T."/>
            <person name="Salzberg S.L."/>
            <person name="Devos K.M."/>
            <person name="Dvorak J."/>
        </authorList>
    </citation>
    <scope>NUCLEOTIDE SEQUENCE [LARGE SCALE GENOMIC DNA]</scope>
    <source>
        <strain evidence="7">cv. AL8/78</strain>
    </source>
</reference>
<dbReference type="GO" id="GO:0016020">
    <property type="term" value="C:membrane"/>
    <property type="evidence" value="ECO:0007669"/>
    <property type="project" value="UniProtKB-SubCell"/>
</dbReference>
<dbReference type="Proteomes" id="UP000015105">
    <property type="component" value="Chromosome 3D"/>
</dbReference>
<feature type="domain" description="Wall-associated receptor kinase C-terminal" evidence="6">
    <location>
        <begin position="172"/>
        <end position="267"/>
    </location>
</feature>
<feature type="domain" description="Wall-associated receptor kinase galacturonan-binding" evidence="5">
    <location>
        <begin position="47"/>
        <end position="112"/>
    </location>
</feature>
<protein>
    <recommendedName>
        <fullName evidence="9">Wall-associated receptor kinase galacturonan-binding domain-containing protein</fullName>
    </recommendedName>
</protein>
<evidence type="ECO:0000259" key="5">
    <source>
        <dbReference type="Pfam" id="PF13947"/>
    </source>
</evidence>
<keyword evidence="3" id="KW-0325">Glycoprotein</keyword>
<comment type="subcellular location">
    <subcellularLocation>
        <location evidence="1">Membrane</location>
        <topology evidence="1">Single-pass membrane protein</topology>
    </subcellularLocation>
</comment>